<dbReference type="Proteomes" id="UP001066276">
    <property type="component" value="Chromosome 2_1"/>
</dbReference>
<evidence type="ECO:0000313" key="3">
    <source>
        <dbReference type="Proteomes" id="UP001066276"/>
    </source>
</evidence>
<reference evidence="2" key="1">
    <citation type="journal article" date="2022" name="bioRxiv">
        <title>Sequencing and chromosome-scale assembly of the giantPleurodeles waltlgenome.</title>
        <authorList>
            <person name="Brown T."/>
            <person name="Elewa A."/>
            <person name="Iarovenko S."/>
            <person name="Subramanian E."/>
            <person name="Araus A.J."/>
            <person name="Petzold A."/>
            <person name="Susuki M."/>
            <person name="Suzuki K.-i.T."/>
            <person name="Hayashi T."/>
            <person name="Toyoda A."/>
            <person name="Oliveira C."/>
            <person name="Osipova E."/>
            <person name="Leigh N.D."/>
            <person name="Simon A."/>
            <person name="Yun M.H."/>
        </authorList>
    </citation>
    <scope>NUCLEOTIDE SEQUENCE</scope>
    <source>
        <strain evidence="2">20211129_DDA</strain>
        <tissue evidence="2">Liver</tissue>
    </source>
</reference>
<accession>A0AAV7VTS4</accession>
<proteinExistence type="predicted"/>
<keyword evidence="3" id="KW-1185">Reference proteome</keyword>
<gene>
    <name evidence="2" type="ORF">NDU88_007519</name>
</gene>
<evidence type="ECO:0000313" key="2">
    <source>
        <dbReference type="EMBL" id="KAJ1203738.1"/>
    </source>
</evidence>
<name>A0AAV7VTS4_PLEWA</name>
<evidence type="ECO:0000256" key="1">
    <source>
        <dbReference type="SAM" id="MobiDB-lite"/>
    </source>
</evidence>
<dbReference type="AlphaFoldDB" id="A0AAV7VTS4"/>
<feature type="region of interest" description="Disordered" evidence="1">
    <location>
        <begin position="349"/>
        <end position="385"/>
    </location>
</feature>
<sequence length="418" mass="44935">MAKSEKVLQALRMLQEEGREDLLHEGALGLEGAGIKRPRRASSEGVAPAVIACSPPVKGKKCRQKSVMGRKYAQAAVSDVEAEVFKLQDLPGVSGVRRGASRLARWAGASLQQRVASRGRGAADKGAVAPLRRMGTEAGLFVHAPASSRKAGRALQQAPLSSRKKGKQGEGDLEESTQTGTFKMAARIGDRQEPIIINSDSDADDPLGTGGIKNDLTGLNLEEGGEANMFIQWVPRLVSPMLHKVQQWGLGNRTLVQTGLMDVSTQGECMLEEVTFEDVQLVEGLGSGQVSGVFRKAGSDYGVPGCGKLLALGGQEEHLSKAGQGRHAFISGHTVGVSTPLRHRQEVRVRPEAAHLTSGESLVSSQVRKRRTDDEPSTSQGASDFNWDVGFEETLDFDDDNERDMGEGWFSGSRWARK</sequence>
<protein>
    <submittedName>
        <fullName evidence="2">Uncharacterized protein</fullName>
    </submittedName>
</protein>
<feature type="region of interest" description="Disordered" evidence="1">
    <location>
        <begin position="397"/>
        <end position="418"/>
    </location>
</feature>
<feature type="region of interest" description="Disordered" evidence="1">
    <location>
        <begin position="143"/>
        <end position="185"/>
    </location>
</feature>
<dbReference type="EMBL" id="JANPWB010000003">
    <property type="protein sequence ID" value="KAJ1203738.1"/>
    <property type="molecule type" value="Genomic_DNA"/>
</dbReference>
<organism evidence="2 3">
    <name type="scientific">Pleurodeles waltl</name>
    <name type="common">Iberian ribbed newt</name>
    <dbReference type="NCBI Taxonomy" id="8319"/>
    <lineage>
        <taxon>Eukaryota</taxon>
        <taxon>Metazoa</taxon>
        <taxon>Chordata</taxon>
        <taxon>Craniata</taxon>
        <taxon>Vertebrata</taxon>
        <taxon>Euteleostomi</taxon>
        <taxon>Amphibia</taxon>
        <taxon>Batrachia</taxon>
        <taxon>Caudata</taxon>
        <taxon>Salamandroidea</taxon>
        <taxon>Salamandridae</taxon>
        <taxon>Pleurodelinae</taxon>
        <taxon>Pleurodeles</taxon>
    </lineage>
</organism>
<comment type="caution">
    <text evidence="2">The sequence shown here is derived from an EMBL/GenBank/DDBJ whole genome shotgun (WGS) entry which is preliminary data.</text>
</comment>